<protein>
    <submittedName>
        <fullName evidence="2">Uncharacterized protein</fullName>
    </submittedName>
</protein>
<accession>A0A9P9X1L3</accession>
<evidence type="ECO:0000313" key="2">
    <source>
        <dbReference type="EMBL" id="KAI3531459.1"/>
    </source>
</evidence>
<evidence type="ECO:0000256" key="1">
    <source>
        <dbReference type="SAM" id="MobiDB-lite"/>
    </source>
</evidence>
<gene>
    <name evidence="2" type="ORF">CABS02_14169</name>
</gene>
<comment type="caution">
    <text evidence="2">The sequence shown here is derived from an EMBL/GenBank/DDBJ whole genome shotgun (WGS) entry which is preliminary data.</text>
</comment>
<evidence type="ECO:0000313" key="3">
    <source>
        <dbReference type="Proteomes" id="UP001056436"/>
    </source>
</evidence>
<proteinExistence type="predicted"/>
<organism evidence="2 3">
    <name type="scientific">Colletotrichum abscissum</name>
    <dbReference type="NCBI Taxonomy" id="1671311"/>
    <lineage>
        <taxon>Eukaryota</taxon>
        <taxon>Fungi</taxon>
        <taxon>Dikarya</taxon>
        <taxon>Ascomycota</taxon>
        <taxon>Pezizomycotina</taxon>
        <taxon>Sordariomycetes</taxon>
        <taxon>Hypocreomycetidae</taxon>
        <taxon>Glomerellales</taxon>
        <taxon>Glomerellaceae</taxon>
        <taxon>Colletotrichum</taxon>
        <taxon>Colletotrichum acutatum species complex</taxon>
    </lineage>
</organism>
<sequence length="184" mass="19915">MPSLSLLRRGSKAHDQRPLSPSKRQPRQQQEARPPLSPPQENGREAPAGGLGIGTGEAERERKFSKRDLFGGLLSRSKGRSVSSSASTPASSTKSGRGPGAESPTKLPVSLPFFVSICVVVCDSFLHQTVGSLQKVLASHISIDTSISSDRQRLRRSIFHLFYGPVPQSVFSGKVPEMRCFEST</sequence>
<dbReference type="OrthoDB" id="4851455at2759"/>
<dbReference type="EMBL" id="SDAQ01000185">
    <property type="protein sequence ID" value="KAI3531459.1"/>
    <property type="molecule type" value="Genomic_DNA"/>
</dbReference>
<dbReference type="AlphaFoldDB" id="A0A9P9X1L3"/>
<keyword evidence="3" id="KW-1185">Reference proteome</keyword>
<feature type="compositionally biased region" description="Basic and acidic residues" evidence="1">
    <location>
        <begin position="57"/>
        <end position="69"/>
    </location>
</feature>
<dbReference type="Proteomes" id="UP001056436">
    <property type="component" value="Unassembled WGS sequence"/>
</dbReference>
<name>A0A9P9X1L3_9PEZI</name>
<feature type="region of interest" description="Disordered" evidence="1">
    <location>
        <begin position="1"/>
        <end position="104"/>
    </location>
</feature>
<feature type="compositionally biased region" description="Low complexity" evidence="1">
    <location>
        <begin position="70"/>
        <end position="95"/>
    </location>
</feature>
<reference evidence="2" key="1">
    <citation type="submission" date="2019-01" db="EMBL/GenBank/DDBJ databases">
        <title>Colletotrichum abscissum LGMF1257.</title>
        <authorList>
            <person name="Baroncelli R."/>
        </authorList>
    </citation>
    <scope>NUCLEOTIDE SEQUENCE</scope>
    <source>
        <strain evidence="2">Ca142</strain>
    </source>
</reference>